<reference evidence="1 2" key="1">
    <citation type="journal article" date="2018" name="Nat. Ecol. Evol.">
        <title>Pezizomycetes genomes reveal the molecular basis of ectomycorrhizal truffle lifestyle.</title>
        <authorList>
            <person name="Murat C."/>
            <person name="Payen T."/>
            <person name="Noel B."/>
            <person name="Kuo A."/>
            <person name="Morin E."/>
            <person name="Chen J."/>
            <person name="Kohler A."/>
            <person name="Krizsan K."/>
            <person name="Balestrini R."/>
            <person name="Da Silva C."/>
            <person name="Montanini B."/>
            <person name="Hainaut M."/>
            <person name="Levati E."/>
            <person name="Barry K.W."/>
            <person name="Belfiori B."/>
            <person name="Cichocki N."/>
            <person name="Clum A."/>
            <person name="Dockter R.B."/>
            <person name="Fauchery L."/>
            <person name="Guy J."/>
            <person name="Iotti M."/>
            <person name="Le Tacon F."/>
            <person name="Lindquist E.A."/>
            <person name="Lipzen A."/>
            <person name="Malagnac F."/>
            <person name="Mello A."/>
            <person name="Molinier V."/>
            <person name="Miyauchi S."/>
            <person name="Poulain J."/>
            <person name="Riccioni C."/>
            <person name="Rubini A."/>
            <person name="Sitrit Y."/>
            <person name="Splivallo R."/>
            <person name="Traeger S."/>
            <person name="Wang M."/>
            <person name="Zifcakova L."/>
            <person name="Wipf D."/>
            <person name="Zambonelli A."/>
            <person name="Paolocci F."/>
            <person name="Nowrousian M."/>
            <person name="Ottonello S."/>
            <person name="Baldrian P."/>
            <person name="Spatafora J.W."/>
            <person name="Henrissat B."/>
            <person name="Nagy L.G."/>
            <person name="Aury J.M."/>
            <person name="Wincker P."/>
            <person name="Grigoriev I.V."/>
            <person name="Bonfante P."/>
            <person name="Martin F.M."/>
        </authorList>
    </citation>
    <scope>NUCLEOTIDE SEQUENCE [LARGE SCALE GENOMIC DNA]</scope>
    <source>
        <strain evidence="1 2">120613-1</strain>
    </source>
</reference>
<proteinExistence type="predicted"/>
<feature type="non-terminal residue" evidence="1">
    <location>
        <position position="1"/>
    </location>
</feature>
<sequence>NSPNFNPIEHIWRLMKWRILRHQGTESITTPRAMELVLKEEWEKITIEEINHEIVKLLDIMVRCMVTNGGNKFHA</sequence>
<evidence type="ECO:0008006" key="3">
    <source>
        <dbReference type="Google" id="ProtNLM"/>
    </source>
</evidence>
<protein>
    <recommendedName>
        <fullName evidence="3">Tc1-like transposase DDE domain-containing protein</fullName>
    </recommendedName>
</protein>
<dbReference type="InterPro" id="IPR036397">
    <property type="entry name" value="RNaseH_sf"/>
</dbReference>
<evidence type="ECO:0000313" key="2">
    <source>
        <dbReference type="Proteomes" id="UP000276215"/>
    </source>
</evidence>
<dbReference type="OrthoDB" id="5410741at2759"/>
<dbReference type="EMBL" id="ML120396">
    <property type="protein sequence ID" value="RPA98385.1"/>
    <property type="molecule type" value="Genomic_DNA"/>
</dbReference>
<accession>A0A3N4JJE4</accession>
<keyword evidence="2" id="KW-1185">Reference proteome</keyword>
<dbReference type="AlphaFoldDB" id="A0A3N4JJE4"/>
<dbReference type="Gene3D" id="3.30.420.10">
    <property type="entry name" value="Ribonuclease H-like superfamily/Ribonuclease H"/>
    <property type="match status" value="1"/>
</dbReference>
<dbReference type="GO" id="GO:0003676">
    <property type="term" value="F:nucleic acid binding"/>
    <property type="evidence" value="ECO:0007669"/>
    <property type="project" value="InterPro"/>
</dbReference>
<dbReference type="Proteomes" id="UP000276215">
    <property type="component" value="Unassembled WGS sequence"/>
</dbReference>
<organism evidence="1 2">
    <name type="scientific">Choiromyces venosus 120613-1</name>
    <dbReference type="NCBI Taxonomy" id="1336337"/>
    <lineage>
        <taxon>Eukaryota</taxon>
        <taxon>Fungi</taxon>
        <taxon>Dikarya</taxon>
        <taxon>Ascomycota</taxon>
        <taxon>Pezizomycotina</taxon>
        <taxon>Pezizomycetes</taxon>
        <taxon>Pezizales</taxon>
        <taxon>Tuberaceae</taxon>
        <taxon>Choiromyces</taxon>
    </lineage>
</organism>
<evidence type="ECO:0000313" key="1">
    <source>
        <dbReference type="EMBL" id="RPA98385.1"/>
    </source>
</evidence>
<name>A0A3N4JJE4_9PEZI</name>
<gene>
    <name evidence="1" type="ORF">L873DRAFT_1687853</name>
</gene>